<keyword evidence="3" id="KW-1185">Reference proteome</keyword>
<evidence type="ECO:0000256" key="1">
    <source>
        <dbReference type="SAM" id="MobiDB-lite"/>
    </source>
</evidence>
<dbReference type="AlphaFoldDB" id="A0A087TKA3"/>
<proteinExistence type="predicted"/>
<dbReference type="Proteomes" id="UP000054359">
    <property type="component" value="Unassembled WGS sequence"/>
</dbReference>
<evidence type="ECO:0000313" key="3">
    <source>
        <dbReference type="Proteomes" id="UP000054359"/>
    </source>
</evidence>
<accession>A0A087TKA3</accession>
<evidence type="ECO:0000313" key="2">
    <source>
        <dbReference type="EMBL" id="KFM65542.1"/>
    </source>
</evidence>
<sequence>MSEVQDFFQQSANGSNELLQSSIHLYLEEKLKSGFVGESCTATNNSKSNALDSKNTSEVSIYNRKVKAKLYHLNANNFKRTLLENLHPETSNETSTSLLSHSSTDDEDLDMLPYSSELPCGNSKSSGTVEANITYEPFRKDKRKHNCYESMWRPW</sequence>
<feature type="compositionally biased region" description="Low complexity" evidence="1">
    <location>
        <begin position="89"/>
        <end position="102"/>
    </location>
</feature>
<reference evidence="2 3" key="1">
    <citation type="submission" date="2013-11" db="EMBL/GenBank/DDBJ databases">
        <title>Genome sequencing of Stegodyphus mimosarum.</title>
        <authorList>
            <person name="Bechsgaard J."/>
        </authorList>
    </citation>
    <scope>NUCLEOTIDE SEQUENCE [LARGE SCALE GENOMIC DNA]</scope>
</reference>
<protein>
    <submittedName>
        <fullName evidence="2">Uncharacterized protein</fullName>
    </submittedName>
</protein>
<feature type="region of interest" description="Disordered" evidence="1">
    <location>
        <begin position="87"/>
        <end position="127"/>
    </location>
</feature>
<organism evidence="2 3">
    <name type="scientific">Stegodyphus mimosarum</name>
    <name type="common">African social velvet spider</name>
    <dbReference type="NCBI Taxonomy" id="407821"/>
    <lineage>
        <taxon>Eukaryota</taxon>
        <taxon>Metazoa</taxon>
        <taxon>Ecdysozoa</taxon>
        <taxon>Arthropoda</taxon>
        <taxon>Chelicerata</taxon>
        <taxon>Arachnida</taxon>
        <taxon>Araneae</taxon>
        <taxon>Araneomorphae</taxon>
        <taxon>Entelegynae</taxon>
        <taxon>Eresoidea</taxon>
        <taxon>Eresidae</taxon>
        <taxon>Stegodyphus</taxon>
    </lineage>
</organism>
<dbReference type="EMBL" id="KK115612">
    <property type="protein sequence ID" value="KFM65542.1"/>
    <property type="molecule type" value="Genomic_DNA"/>
</dbReference>
<name>A0A087TKA3_STEMI</name>
<feature type="non-terminal residue" evidence="2">
    <location>
        <position position="155"/>
    </location>
</feature>
<gene>
    <name evidence="2" type="ORF">X975_09536</name>
</gene>